<name>A0ABQ3ZCP7_9ACTN</name>
<feature type="transmembrane region" description="Helical" evidence="7">
    <location>
        <begin position="253"/>
        <end position="272"/>
    </location>
</feature>
<evidence type="ECO:0000256" key="7">
    <source>
        <dbReference type="SAM" id="Phobius"/>
    </source>
</evidence>
<dbReference type="InterPro" id="IPR036259">
    <property type="entry name" value="MFS_trans_sf"/>
</dbReference>
<keyword evidence="3" id="KW-1003">Cell membrane</keyword>
<feature type="transmembrane region" description="Helical" evidence="7">
    <location>
        <begin position="372"/>
        <end position="394"/>
    </location>
</feature>
<feature type="transmembrane region" description="Helical" evidence="7">
    <location>
        <begin position="85"/>
        <end position="111"/>
    </location>
</feature>
<feature type="transmembrane region" description="Helical" evidence="7">
    <location>
        <begin position="308"/>
        <end position="329"/>
    </location>
</feature>
<dbReference type="Proteomes" id="UP000637628">
    <property type="component" value="Unassembled WGS sequence"/>
</dbReference>
<dbReference type="SUPFAM" id="SSF103473">
    <property type="entry name" value="MFS general substrate transporter"/>
    <property type="match status" value="1"/>
</dbReference>
<feature type="transmembrane region" description="Helical" evidence="7">
    <location>
        <begin position="341"/>
        <end position="366"/>
    </location>
</feature>
<evidence type="ECO:0000256" key="4">
    <source>
        <dbReference type="ARBA" id="ARBA00022692"/>
    </source>
</evidence>
<proteinExistence type="predicted"/>
<comment type="subcellular location">
    <subcellularLocation>
        <location evidence="1">Cell membrane</location>
        <topology evidence="1">Multi-pass membrane protein</topology>
    </subcellularLocation>
</comment>
<keyword evidence="10" id="KW-1185">Reference proteome</keyword>
<dbReference type="Gene3D" id="1.20.1250.20">
    <property type="entry name" value="MFS general substrate transporter like domains"/>
    <property type="match status" value="1"/>
</dbReference>
<keyword evidence="6 7" id="KW-0472">Membrane</keyword>
<comment type="caution">
    <text evidence="9">The sequence shown here is derived from an EMBL/GenBank/DDBJ whole genome shotgun (WGS) entry which is preliminary data.</text>
</comment>
<evidence type="ECO:0000256" key="6">
    <source>
        <dbReference type="ARBA" id="ARBA00023136"/>
    </source>
</evidence>
<feature type="transmembrane region" description="Helical" evidence="7">
    <location>
        <begin position="284"/>
        <end position="302"/>
    </location>
</feature>
<feature type="transmembrane region" description="Helical" evidence="7">
    <location>
        <begin position="218"/>
        <end position="241"/>
    </location>
</feature>
<evidence type="ECO:0000256" key="3">
    <source>
        <dbReference type="ARBA" id="ARBA00022475"/>
    </source>
</evidence>
<accession>A0ABQ3ZCP7</accession>
<feature type="transmembrane region" description="Helical" evidence="7">
    <location>
        <begin position="160"/>
        <end position="187"/>
    </location>
</feature>
<dbReference type="InterPro" id="IPR020846">
    <property type="entry name" value="MFS_dom"/>
</dbReference>
<dbReference type="PROSITE" id="PS50850">
    <property type="entry name" value="MFS"/>
    <property type="match status" value="1"/>
</dbReference>
<gene>
    <name evidence="9" type="ORF">Adu01nite_89520</name>
</gene>
<organism evidence="9 10">
    <name type="scientific">Paractinoplanes durhamensis</name>
    <dbReference type="NCBI Taxonomy" id="113563"/>
    <lineage>
        <taxon>Bacteria</taxon>
        <taxon>Bacillati</taxon>
        <taxon>Actinomycetota</taxon>
        <taxon>Actinomycetes</taxon>
        <taxon>Micromonosporales</taxon>
        <taxon>Micromonosporaceae</taxon>
        <taxon>Paractinoplanes</taxon>
    </lineage>
</organism>
<dbReference type="EMBL" id="BOML01000085">
    <property type="protein sequence ID" value="GIE07602.1"/>
    <property type="molecule type" value="Genomic_DNA"/>
</dbReference>
<sequence length="413" mass="42593">MTTTLWRNRDFNLLWGSQALSDLGASIAQLAVPLLVLELTDSAVKAGLVGTVALVARLLARLPAGVLADRIDRRRALLACDAVRLLAFVALAVAVATGRAGLTAIIVVAVVDAIGNSLFSTVEYASLRSIVAPAQLPAAVARNEARAYGASLTGPPLGGLLFGLAPALPFVGNALSYLFSLTGVALIRRPMQARRDRDPPGHAAALAEGLRFVFGNPFLRAVLAIAAPLNFALNGAVFTIIVTLQRHDVRPGVIGLTETIVGAGGLAGALVAPGLQRWIPFPRLIRSICWASAGVLVCSAWLTTTVAAAVPLALVIFIGPACNAALFGYQAAITPDHLQGRVLSVIFMAAMSASAGAPLLAGVVVTTWGSPVAILIFATSVAVSALIASLAAGIREMKPIDEVSAVWPAPPDR</sequence>
<keyword evidence="5 7" id="KW-1133">Transmembrane helix</keyword>
<dbReference type="CDD" id="cd06173">
    <property type="entry name" value="MFS_MefA_like"/>
    <property type="match status" value="1"/>
</dbReference>
<dbReference type="RefSeq" id="WP_203735439.1">
    <property type="nucleotide sequence ID" value="NZ_BAAATX010000039.1"/>
</dbReference>
<evidence type="ECO:0000256" key="2">
    <source>
        <dbReference type="ARBA" id="ARBA00022448"/>
    </source>
</evidence>
<feature type="domain" description="Major facilitator superfamily (MFS) profile" evidence="8">
    <location>
        <begin position="1"/>
        <end position="396"/>
    </location>
</feature>
<keyword evidence="2" id="KW-0813">Transport</keyword>
<dbReference type="InterPro" id="IPR010290">
    <property type="entry name" value="TM_effector"/>
</dbReference>
<evidence type="ECO:0000256" key="1">
    <source>
        <dbReference type="ARBA" id="ARBA00004651"/>
    </source>
</evidence>
<dbReference type="PANTHER" id="PTHR23513">
    <property type="entry name" value="INTEGRAL MEMBRANE EFFLUX PROTEIN-RELATED"/>
    <property type="match status" value="1"/>
</dbReference>
<evidence type="ECO:0000256" key="5">
    <source>
        <dbReference type="ARBA" id="ARBA00022989"/>
    </source>
</evidence>
<evidence type="ECO:0000313" key="10">
    <source>
        <dbReference type="Proteomes" id="UP000637628"/>
    </source>
</evidence>
<evidence type="ECO:0000259" key="8">
    <source>
        <dbReference type="PROSITE" id="PS50850"/>
    </source>
</evidence>
<protein>
    <submittedName>
        <fullName evidence="9">MFS transporter</fullName>
    </submittedName>
</protein>
<reference evidence="9 10" key="1">
    <citation type="submission" date="2021-01" db="EMBL/GenBank/DDBJ databases">
        <title>Whole genome shotgun sequence of Actinoplanes durhamensis NBRC 14914.</title>
        <authorList>
            <person name="Komaki H."/>
            <person name="Tamura T."/>
        </authorList>
    </citation>
    <scope>NUCLEOTIDE SEQUENCE [LARGE SCALE GENOMIC DNA]</scope>
    <source>
        <strain evidence="9 10">NBRC 14914</strain>
    </source>
</reference>
<dbReference type="Pfam" id="PF05977">
    <property type="entry name" value="MFS_3"/>
    <property type="match status" value="1"/>
</dbReference>
<keyword evidence="4 7" id="KW-0812">Transmembrane</keyword>
<evidence type="ECO:0000313" key="9">
    <source>
        <dbReference type="EMBL" id="GIE07602.1"/>
    </source>
</evidence>
<dbReference type="PANTHER" id="PTHR23513:SF11">
    <property type="entry name" value="STAPHYLOFERRIN A TRANSPORTER"/>
    <property type="match status" value="1"/>
</dbReference>